<dbReference type="InterPro" id="IPR023408">
    <property type="entry name" value="MscS_beta-dom_sf"/>
</dbReference>
<dbReference type="SUPFAM" id="SSF82861">
    <property type="entry name" value="Mechanosensitive channel protein MscS (YggB), transmembrane region"/>
    <property type="match status" value="1"/>
</dbReference>
<dbReference type="InterPro" id="IPR049278">
    <property type="entry name" value="MS_channel_C"/>
</dbReference>
<evidence type="ECO:0000256" key="5">
    <source>
        <dbReference type="ARBA" id="ARBA00022989"/>
    </source>
</evidence>
<protein>
    <submittedName>
        <fullName evidence="11">Mechanosensitive ion channel domain-containing protein</fullName>
    </submittedName>
</protein>
<dbReference type="PANTHER" id="PTHR30460">
    <property type="entry name" value="MODERATE CONDUCTANCE MECHANOSENSITIVE CHANNEL YBIO"/>
    <property type="match status" value="1"/>
</dbReference>
<evidence type="ECO:0000313" key="11">
    <source>
        <dbReference type="EMBL" id="MEK0084339.1"/>
    </source>
</evidence>
<keyword evidence="3" id="KW-1003">Cell membrane</keyword>
<feature type="transmembrane region" description="Helical" evidence="7">
    <location>
        <begin position="286"/>
        <end position="304"/>
    </location>
</feature>
<feature type="transmembrane region" description="Helical" evidence="7">
    <location>
        <begin position="398"/>
        <end position="420"/>
    </location>
</feature>
<feature type="domain" description="Mechanosensitive ion channel MscS" evidence="8">
    <location>
        <begin position="582"/>
        <end position="643"/>
    </location>
</feature>
<dbReference type="RefSeq" id="WP_418160190.1">
    <property type="nucleotide sequence ID" value="NZ_JBBLZC010000014.1"/>
</dbReference>
<evidence type="ECO:0000256" key="1">
    <source>
        <dbReference type="ARBA" id="ARBA00004651"/>
    </source>
</evidence>
<feature type="transmembrane region" description="Helical" evidence="7">
    <location>
        <begin position="245"/>
        <end position="274"/>
    </location>
</feature>
<dbReference type="Gene3D" id="1.10.287.1260">
    <property type="match status" value="1"/>
</dbReference>
<evidence type="ECO:0000313" key="12">
    <source>
        <dbReference type="Proteomes" id="UP001375743"/>
    </source>
</evidence>
<keyword evidence="12" id="KW-1185">Reference proteome</keyword>
<dbReference type="InterPro" id="IPR011066">
    <property type="entry name" value="MscS_channel_C_sf"/>
</dbReference>
<gene>
    <name evidence="11" type="ORF">U1T56_14370</name>
</gene>
<evidence type="ECO:0000256" key="3">
    <source>
        <dbReference type="ARBA" id="ARBA00022475"/>
    </source>
</evidence>
<dbReference type="InterPro" id="IPR006685">
    <property type="entry name" value="MscS_channel_2nd"/>
</dbReference>
<dbReference type="Pfam" id="PF00924">
    <property type="entry name" value="MS_channel_2nd"/>
    <property type="match status" value="1"/>
</dbReference>
<evidence type="ECO:0000256" key="2">
    <source>
        <dbReference type="ARBA" id="ARBA00008017"/>
    </source>
</evidence>
<feature type="transmembrane region" description="Helical" evidence="7">
    <location>
        <begin position="374"/>
        <end position="392"/>
    </location>
</feature>
<feature type="transmembrane region" description="Helical" evidence="7">
    <location>
        <begin position="441"/>
        <end position="469"/>
    </location>
</feature>
<sequence length="769" mass="82304">MTPEPAPTLHPAVDRLRTSCCCGVSPLWRVCIILMVAACLLLPPGMAVAQTLPAPAAADRQADLQALDRVLGLLGDDARRSALIAELKQLRASLATSDDQHKAGGTANEEGLIGALATGIAGMGRDLPATGLGTALDRQVGDALDQLGDRLAAGLRDHRIESFLLQAVPGWMAAIVLAWAMKASPLVRRGRIVRIDACRARARGRRLLRMTATSSLRELLPLACGAIVLGAWPATGLLAPDRGPLFLTLAMPVLTAVFVKQIGLHGLMLLAPLRTWRVVGYAQQRVVPWLALLAAAAACGGILRSPPLHEVLGLRAAGLLALVADILVAGLAAAFILRHRRVVRYLLMGRRLKPQEEKALNPLRRVLRRMARRWHVLALLLVATNLAARLLGLGDGHFFRNAMLAVLVIALGLVAVPALDGAIDRSARHLRRGRSGTVRRIIVRLLELLRLAGHVAISAVLLIVVLEIWGFAVWDWLQSDVGAAIVRSLLSILTVAALAWTSWIAIDSVIAEALAPSDIEGQLRPSSSRAKTLLPFLRNLAFVTICLLAGITILDDLGVNVAPLLAGAGIVGLAIGFGSQQLVQDLITGLFILFEDTIAVGDVIDTGDRAGVVEALTIRTVRLRDGDGALHAIPFSQIKALKNRSRDYGVYTVKVTVGYDADLVQVMDVMREIGAGLQNDPRFSWSILAPLEVWGADEFTVQGVVVTGGIRTRPLQQWTVGREFNLRLKQRFDELGILIAIPRMSLVPPHARVDADGDRPATAPAAAGA</sequence>
<feature type="domain" description="Mechanosensitive ion channel transmembrane helices 2/3" evidence="10">
    <location>
        <begin position="541"/>
        <end position="580"/>
    </location>
</feature>
<comment type="caution">
    <text evidence="11">The sequence shown here is derived from an EMBL/GenBank/DDBJ whole genome shotgun (WGS) entry which is preliminary data.</text>
</comment>
<dbReference type="Pfam" id="PF21088">
    <property type="entry name" value="MS_channel_1st"/>
    <property type="match status" value="1"/>
</dbReference>
<dbReference type="Gene3D" id="2.30.30.60">
    <property type="match status" value="1"/>
</dbReference>
<dbReference type="InterPro" id="IPR045276">
    <property type="entry name" value="YbiO_bact"/>
</dbReference>
<evidence type="ECO:0000259" key="9">
    <source>
        <dbReference type="Pfam" id="PF21082"/>
    </source>
</evidence>
<comment type="subcellular location">
    <subcellularLocation>
        <location evidence="1">Cell membrane</location>
        <topology evidence="1">Multi-pass membrane protein</topology>
    </subcellularLocation>
</comment>
<feature type="transmembrane region" description="Helical" evidence="7">
    <location>
        <begin position="316"/>
        <end position="337"/>
    </location>
</feature>
<dbReference type="PANTHER" id="PTHR30460:SF0">
    <property type="entry name" value="MODERATE CONDUCTANCE MECHANOSENSITIVE CHANNEL YBIO"/>
    <property type="match status" value="1"/>
</dbReference>
<proteinExistence type="inferred from homology"/>
<name>A0ABU8XTF5_9PROT</name>
<keyword evidence="4 7" id="KW-0812">Transmembrane</keyword>
<feature type="transmembrane region" description="Helical" evidence="7">
    <location>
        <begin position="560"/>
        <end position="578"/>
    </location>
</feature>
<dbReference type="EMBL" id="JBBLZC010000014">
    <property type="protein sequence ID" value="MEK0084339.1"/>
    <property type="molecule type" value="Genomic_DNA"/>
</dbReference>
<dbReference type="SUPFAM" id="SSF82689">
    <property type="entry name" value="Mechanosensitive channel protein MscS (YggB), C-terminal domain"/>
    <property type="match status" value="1"/>
</dbReference>
<accession>A0ABU8XTF5</accession>
<dbReference type="Gene3D" id="3.30.70.100">
    <property type="match status" value="1"/>
</dbReference>
<dbReference type="SUPFAM" id="SSF50182">
    <property type="entry name" value="Sm-like ribonucleoproteins"/>
    <property type="match status" value="1"/>
</dbReference>
<feature type="transmembrane region" description="Helical" evidence="7">
    <location>
        <begin position="536"/>
        <end position="554"/>
    </location>
</feature>
<evidence type="ECO:0000259" key="8">
    <source>
        <dbReference type="Pfam" id="PF00924"/>
    </source>
</evidence>
<feature type="transmembrane region" description="Helical" evidence="7">
    <location>
        <begin position="219"/>
        <end position="239"/>
    </location>
</feature>
<feature type="transmembrane region" description="Helical" evidence="7">
    <location>
        <begin position="163"/>
        <end position="181"/>
    </location>
</feature>
<evidence type="ECO:0000256" key="7">
    <source>
        <dbReference type="SAM" id="Phobius"/>
    </source>
</evidence>
<evidence type="ECO:0000256" key="4">
    <source>
        <dbReference type="ARBA" id="ARBA00022692"/>
    </source>
</evidence>
<organism evidence="11 12">
    <name type="scientific">Benzoatithermus flavus</name>
    <dbReference type="NCBI Taxonomy" id="3108223"/>
    <lineage>
        <taxon>Bacteria</taxon>
        <taxon>Pseudomonadati</taxon>
        <taxon>Pseudomonadota</taxon>
        <taxon>Alphaproteobacteria</taxon>
        <taxon>Geminicoccales</taxon>
        <taxon>Geminicoccaceae</taxon>
        <taxon>Benzoatithermus</taxon>
    </lineage>
</organism>
<dbReference type="InterPro" id="IPR049142">
    <property type="entry name" value="MS_channel_1st"/>
</dbReference>
<evidence type="ECO:0000256" key="6">
    <source>
        <dbReference type="ARBA" id="ARBA00023136"/>
    </source>
</evidence>
<feature type="domain" description="Mechanosensitive ion channel MscS C-terminal" evidence="9">
    <location>
        <begin position="653"/>
        <end position="737"/>
    </location>
</feature>
<keyword evidence="6 7" id="KW-0472">Membrane</keyword>
<comment type="similarity">
    <text evidence="2">Belongs to the MscS (TC 1.A.23) family.</text>
</comment>
<feature type="transmembrane region" description="Helical" evidence="7">
    <location>
        <begin position="489"/>
        <end position="515"/>
    </location>
</feature>
<dbReference type="InterPro" id="IPR010920">
    <property type="entry name" value="LSM_dom_sf"/>
</dbReference>
<evidence type="ECO:0000259" key="10">
    <source>
        <dbReference type="Pfam" id="PF21088"/>
    </source>
</evidence>
<dbReference type="Proteomes" id="UP001375743">
    <property type="component" value="Unassembled WGS sequence"/>
</dbReference>
<reference evidence="11 12" key="1">
    <citation type="submission" date="2024-01" db="EMBL/GenBank/DDBJ databases">
        <title>Multi-omics insights into the function and evolution of sodium benzoate biodegradation pathways in Benzoatithermus flavus gen. nov., sp. nov. from hot spring.</title>
        <authorList>
            <person name="Hu C.-J."/>
            <person name="Li W.-J."/>
        </authorList>
    </citation>
    <scope>NUCLEOTIDE SEQUENCE [LARGE SCALE GENOMIC DNA]</scope>
    <source>
        <strain evidence="11 12">SYSU G07066</strain>
    </source>
</reference>
<dbReference type="Pfam" id="PF21082">
    <property type="entry name" value="MS_channel_3rd"/>
    <property type="match status" value="1"/>
</dbReference>
<keyword evidence="5 7" id="KW-1133">Transmembrane helix</keyword>
<dbReference type="InterPro" id="IPR011014">
    <property type="entry name" value="MscS_channel_TM-2"/>
</dbReference>